<dbReference type="Gene3D" id="3.40.720.10">
    <property type="entry name" value="Alkaline Phosphatase, subunit A"/>
    <property type="match status" value="1"/>
</dbReference>
<dbReference type="InterPro" id="IPR052701">
    <property type="entry name" value="GAG_Ulvan_Degrading_Sulfatases"/>
</dbReference>
<name>A0A402AY49_9CHLR</name>
<sequence length="480" mass="54845">MNIVLIALDTQRADHLGCYGYPKPTSPFIDSIAEQGVLFERCYAPNIPTHPSFTTMLTGKEAITHDIVNIGGGVPIAHGVRLLPEILKEHGYVTAAVDSMERHFPRGFDEYITYAWDRSVPTILRKAETVTEKALPVIERLREQAQPFFLFLHYWDPHTPYLPPPGYTHKFYPAGRDPYALDNHSMDEAWNWEPFRWYFHEWMPGVTDAEFVINLYDGETAYMDEHLRRIFAALEPVQEETLVILTADHGEILNEQQGYFDHHGLYEGNVHVPLIFYWPQKLPAGRRVPGFVQNLDLAPTLLDLVGVPDRDAMEGVSLLAPIFGLRDSNYDELYLSEATWEVKRAIRNTRWKLIDSIEPDPHGRPMQELFDLQQDPEEQHNLLDEQPEVARELKRRLDAWVARRLQETGRSLDPLCEQGRCGRRIGTPKPGEVIGAGATPLSERTQDMAATIPSPEALTVPNELQDQDKGVRLHGYVKDE</sequence>
<dbReference type="Gene3D" id="3.30.1120.10">
    <property type="match status" value="1"/>
</dbReference>
<dbReference type="Pfam" id="PF00884">
    <property type="entry name" value="Sulfatase"/>
    <property type="match status" value="1"/>
</dbReference>
<dbReference type="PANTHER" id="PTHR43751:SF3">
    <property type="entry name" value="SULFATASE N-TERMINAL DOMAIN-CONTAINING PROTEIN"/>
    <property type="match status" value="1"/>
</dbReference>
<accession>A0A402AY49</accession>
<gene>
    <name evidence="2" type="ORF">KDK_78190</name>
</gene>
<proteinExistence type="predicted"/>
<protein>
    <submittedName>
        <fullName evidence="2">Sulfatase</fullName>
    </submittedName>
</protein>
<keyword evidence="3" id="KW-1185">Reference proteome</keyword>
<dbReference type="InterPro" id="IPR000917">
    <property type="entry name" value="Sulfatase_N"/>
</dbReference>
<dbReference type="SUPFAM" id="SSF53649">
    <property type="entry name" value="Alkaline phosphatase-like"/>
    <property type="match status" value="1"/>
</dbReference>
<dbReference type="RefSeq" id="WP_126557316.1">
    <property type="nucleotide sequence ID" value="NZ_BIFS01000002.1"/>
</dbReference>
<evidence type="ECO:0000313" key="3">
    <source>
        <dbReference type="Proteomes" id="UP000287188"/>
    </source>
</evidence>
<dbReference type="EMBL" id="BIFS01000002">
    <property type="protein sequence ID" value="GCE24019.1"/>
    <property type="molecule type" value="Genomic_DNA"/>
</dbReference>
<dbReference type="OrthoDB" id="9762324at2"/>
<evidence type="ECO:0000259" key="1">
    <source>
        <dbReference type="Pfam" id="PF00884"/>
    </source>
</evidence>
<reference evidence="3" key="1">
    <citation type="submission" date="2018-12" db="EMBL/GenBank/DDBJ databases">
        <title>Tengunoibacter tsumagoiensis gen. nov., sp. nov., Dictyobacter kobayashii sp. nov., D. alpinus sp. nov., and D. joshuensis sp. nov. and description of Dictyobacteraceae fam. nov. within the order Ktedonobacterales isolated from Tengu-no-mugimeshi.</title>
        <authorList>
            <person name="Wang C.M."/>
            <person name="Zheng Y."/>
            <person name="Sakai Y."/>
            <person name="Toyoda A."/>
            <person name="Minakuchi Y."/>
            <person name="Abe K."/>
            <person name="Yokota A."/>
            <person name="Yabe S."/>
        </authorList>
    </citation>
    <scope>NUCLEOTIDE SEQUENCE [LARGE SCALE GENOMIC DNA]</scope>
    <source>
        <strain evidence="3">Uno11</strain>
    </source>
</reference>
<dbReference type="Proteomes" id="UP000287188">
    <property type="component" value="Unassembled WGS sequence"/>
</dbReference>
<organism evidence="2 3">
    <name type="scientific">Dictyobacter kobayashii</name>
    <dbReference type="NCBI Taxonomy" id="2014872"/>
    <lineage>
        <taxon>Bacteria</taxon>
        <taxon>Bacillati</taxon>
        <taxon>Chloroflexota</taxon>
        <taxon>Ktedonobacteria</taxon>
        <taxon>Ktedonobacterales</taxon>
        <taxon>Dictyobacteraceae</taxon>
        <taxon>Dictyobacter</taxon>
    </lineage>
</organism>
<dbReference type="PANTHER" id="PTHR43751">
    <property type="entry name" value="SULFATASE"/>
    <property type="match status" value="1"/>
</dbReference>
<evidence type="ECO:0000313" key="2">
    <source>
        <dbReference type="EMBL" id="GCE24019.1"/>
    </source>
</evidence>
<comment type="caution">
    <text evidence="2">The sequence shown here is derived from an EMBL/GenBank/DDBJ whole genome shotgun (WGS) entry which is preliminary data.</text>
</comment>
<feature type="domain" description="Sulfatase N-terminal" evidence="1">
    <location>
        <begin position="2"/>
        <end position="307"/>
    </location>
</feature>
<dbReference type="InterPro" id="IPR017850">
    <property type="entry name" value="Alkaline_phosphatase_core_sf"/>
</dbReference>
<dbReference type="CDD" id="cd16148">
    <property type="entry name" value="sulfatase_like"/>
    <property type="match status" value="1"/>
</dbReference>
<dbReference type="AlphaFoldDB" id="A0A402AY49"/>